<evidence type="ECO:0000313" key="5">
    <source>
        <dbReference type="EMBL" id="PWA44594.1"/>
    </source>
</evidence>
<dbReference type="GO" id="GO:0030688">
    <property type="term" value="C:preribosome, small subunit precursor"/>
    <property type="evidence" value="ECO:0007669"/>
    <property type="project" value="TreeGrafter"/>
</dbReference>
<dbReference type="AlphaFoldDB" id="A0A2U1L6I1"/>
<dbReference type="Pfam" id="PF10344">
    <property type="entry name" value="Hobbit"/>
    <property type="match status" value="1"/>
</dbReference>
<dbReference type="Proteomes" id="UP000245207">
    <property type="component" value="Unassembled WGS sequence"/>
</dbReference>
<dbReference type="EMBL" id="PKPP01011194">
    <property type="protein sequence ID" value="PWA44594.1"/>
    <property type="molecule type" value="Genomic_DNA"/>
</dbReference>
<keyword evidence="2" id="KW-0810">Translation regulation</keyword>
<comment type="caution">
    <text evidence="5">The sequence shown here is derived from an EMBL/GenBank/DDBJ whole genome shotgun (WGS) entry which is preliminary data.</text>
</comment>
<evidence type="ECO:0000313" key="6">
    <source>
        <dbReference type="Proteomes" id="UP000245207"/>
    </source>
</evidence>
<feature type="compositionally biased region" description="Basic and acidic residues" evidence="4">
    <location>
        <begin position="158"/>
        <end position="167"/>
    </location>
</feature>
<dbReference type="STRING" id="35608.A0A2U1L6I1"/>
<dbReference type="GO" id="GO:0005730">
    <property type="term" value="C:nucleolus"/>
    <property type="evidence" value="ECO:0007669"/>
    <property type="project" value="TreeGrafter"/>
</dbReference>
<reference evidence="5 6" key="1">
    <citation type="journal article" date="2018" name="Mol. Plant">
        <title>The genome of Artemisia annua provides insight into the evolution of Asteraceae family and artemisinin biosynthesis.</title>
        <authorList>
            <person name="Shen Q."/>
            <person name="Zhang L."/>
            <person name="Liao Z."/>
            <person name="Wang S."/>
            <person name="Yan T."/>
            <person name="Shi P."/>
            <person name="Liu M."/>
            <person name="Fu X."/>
            <person name="Pan Q."/>
            <person name="Wang Y."/>
            <person name="Lv Z."/>
            <person name="Lu X."/>
            <person name="Zhang F."/>
            <person name="Jiang W."/>
            <person name="Ma Y."/>
            <person name="Chen M."/>
            <person name="Hao X."/>
            <person name="Li L."/>
            <person name="Tang Y."/>
            <person name="Lv G."/>
            <person name="Zhou Y."/>
            <person name="Sun X."/>
            <person name="Brodelius P.E."/>
            <person name="Rose J.K.C."/>
            <person name="Tang K."/>
        </authorList>
    </citation>
    <scope>NUCLEOTIDE SEQUENCE [LARGE SCALE GENOMIC DNA]</scope>
    <source>
        <strain evidence="6">cv. Huhao1</strain>
        <tissue evidence="5">Leaf</tissue>
    </source>
</reference>
<organism evidence="5 6">
    <name type="scientific">Artemisia annua</name>
    <name type="common">Sweet wormwood</name>
    <dbReference type="NCBI Taxonomy" id="35608"/>
    <lineage>
        <taxon>Eukaryota</taxon>
        <taxon>Viridiplantae</taxon>
        <taxon>Streptophyta</taxon>
        <taxon>Embryophyta</taxon>
        <taxon>Tracheophyta</taxon>
        <taxon>Spermatophyta</taxon>
        <taxon>Magnoliopsida</taxon>
        <taxon>eudicotyledons</taxon>
        <taxon>Gunneridae</taxon>
        <taxon>Pentapetalae</taxon>
        <taxon>asterids</taxon>
        <taxon>campanulids</taxon>
        <taxon>Asterales</taxon>
        <taxon>Asteraceae</taxon>
        <taxon>Asteroideae</taxon>
        <taxon>Anthemideae</taxon>
        <taxon>Artemisiinae</taxon>
        <taxon>Artemisia</taxon>
    </lineage>
</organism>
<dbReference type="GO" id="GO:0000472">
    <property type="term" value="P:endonucleolytic cleavage to generate mature 5'-end of SSU-rRNA from (SSU-rRNA, 5.8S rRNA, LSU-rRNA)"/>
    <property type="evidence" value="ECO:0007669"/>
    <property type="project" value="TreeGrafter"/>
</dbReference>
<dbReference type="InterPro" id="IPR045167">
    <property type="entry name" value="Hobbit"/>
</dbReference>
<proteinExistence type="predicted"/>
<gene>
    <name evidence="5" type="ORF">CTI12_AA525570</name>
</gene>
<dbReference type="PANTHER" id="PTHR13102:SF0">
    <property type="entry name" value="NUCLEOLAR PROTEIN 9"/>
    <property type="match status" value="1"/>
</dbReference>
<dbReference type="Pfam" id="PF22493">
    <property type="entry name" value="PUF_NOP9"/>
    <property type="match status" value="1"/>
</dbReference>
<dbReference type="GO" id="GO:0030686">
    <property type="term" value="C:90S preribosome"/>
    <property type="evidence" value="ECO:0007669"/>
    <property type="project" value="TreeGrafter"/>
</dbReference>
<dbReference type="PANTHER" id="PTHR13102">
    <property type="entry name" value="NUCLEOLAR PROTEIN 9"/>
    <property type="match status" value="1"/>
</dbReference>
<dbReference type="GO" id="GO:0000447">
    <property type="term" value="P:endonucleolytic cleavage in ITS1 to separate SSU-rRNA from 5.8S rRNA and LSU-rRNA from tricistronic rRNA transcript (SSU-rRNA, 5.8S rRNA, LSU-rRNA)"/>
    <property type="evidence" value="ECO:0007669"/>
    <property type="project" value="TreeGrafter"/>
</dbReference>
<evidence type="ECO:0000256" key="2">
    <source>
        <dbReference type="ARBA" id="ARBA00022845"/>
    </source>
</evidence>
<accession>A0A2U1L6I1</accession>
<keyword evidence="3" id="KW-0694">RNA-binding</keyword>
<dbReference type="GO" id="GO:0003723">
    <property type="term" value="F:RNA binding"/>
    <property type="evidence" value="ECO:0007669"/>
    <property type="project" value="UniProtKB-KW"/>
</dbReference>
<sequence length="588" mass="65636">MDATHFLSLLTSGDSYSDKEGNLWMITGRRSTLVQRLRKELANAQTSRKIVAASLRMVMQKAAQIRLMEKEKNKSPSFGSYVCAEQPGEFRWQPGSLTQAITVNATLKCGSKRAIYDGFAMFDRYFDAKDCESDDFTDKRAKNCDLLAECDMVRKGDGYSRGGDRRNMSRKSMKKSKGGESGGAAGDSYRQDGYSEYQDGSAAPHTSFLRKEQNTSQKFSNVIEGAENMEERSSICGNALEETRRKENRSKDFPRISMDKSGSHVAETALKSFAAHLQEGGDQSLIEAIVANPVEVMTNCHGSHVLRSLLCLCKGVPLDSSDFHSKKSSAVLAQQLNLKPSWSDGSGFHGTQMGFPDMLKFLAAKGISQTAMLPKNFWVKEAAFSHLMEVILEPVNSKGTWVKIKDLFGMGKGGGVLASLLAACEKLHSHEQKCCQALTGPVSVETKPPRCIVPRILFLDTYFYCKDKSNWDWPSGARMHTMGTVIPQLVFKFPSRSVLQIKASEYSSACGALCGSGSFLDNASFKMKMKIQVRTKEELDSQQYRFKPRAFDLKMSLKWTLQPLKVQMKLFQSGRSWLLRKLKHQLKR</sequence>
<protein>
    <submittedName>
        <fullName evidence="5">Pumilio 23</fullName>
    </submittedName>
</protein>
<dbReference type="OrthoDB" id="392571at2759"/>
<keyword evidence="6" id="KW-1185">Reference proteome</keyword>
<dbReference type="GO" id="GO:0006417">
    <property type="term" value="P:regulation of translation"/>
    <property type="evidence" value="ECO:0007669"/>
    <property type="project" value="UniProtKB-KW"/>
</dbReference>
<name>A0A2U1L6I1_ARTAN</name>
<dbReference type="InterPro" id="IPR001313">
    <property type="entry name" value="Pumilio_RNA-bd_rpt"/>
</dbReference>
<dbReference type="GO" id="GO:0000056">
    <property type="term" value="P:ribosomal small subunit export from nucleus"/>
    <property type="evidence" value="ECO:0007669"/>
    <property type="project" value="TreeGrafter"/>
</dbReference>
<keyword evidence="1" id="KW-0677">Repeat</keyword>
<dbReference type="SUPFAM" id="SSF48371">
    <property type="entry name" value="ARM repeat"/>
    <property type="match status" value="1"/>
</dbReference>
<evidence type="ECO:0000256" key="1">
    <source>
        <dbReference type="ARBA" id="ARBA00022737"/>
    </source>
</evidence>
<evidence type="ECO:0000256" key="4">
    <source>
        <dbReference type="SAM" id="MobiDB-lite"/>
    </source>
</evidence>
<evidence type="ECO:0000256" key="3">
    <source>
        <dbReference type="ARBA" id="ARBA00022884"/>
    </source>
</evidence>
<dbReference type="Gene3D" id="1.25.10.10">
    <property type="entry name" value="Leucine-rich Repeat Variant"/>
    <property type="match status" value="1"/>
</dbReference>
<dbReference type="GO" id="GO:0000480">
    <property type="term" value="P:endonucleolytic cleavage in 5'-ETS of tricistronic rRNA transcript (SSU-rRNA, 5.8S rRNA, LSU-rRNA)"/>
    <property type="evidence" value="ECO:0007669"/>
    <property type="project" value="TreeGrafter"/>
</dbReference>
<dbReference type="InterPro" id="IPR040000">
    <property type="entry name" value="NOP9"/>
</dbReference>
<feature type="region of interest" description="Disordered" evidence="4">
    <location>
        <begin position="158"/>
        <end position="215"/>
    </location>
</feature>
<dbReference type="InterPro" id="IPR016024">
    <property type="entry name" value="ARM-type_fold"/>
</dbReference>
<dbReference type="InterPro" id="IPR011989">
    <property type="entry name" value="ARM-like"/>
</dbReference>